<sequence length="70" mass="8330">MDNVIDFKLVVIFMIFIIIVTLIAEWIRIKYALKFLSDKDESESTKKYISTMAIFQYVYAIALALYFIFF</sequence>
<dbReference type="EMBL" id="LN650648">
    <property type="protein sequence ID" value="CEI72486.1"/>
    <property type="molecule type" value="Genomic_DNA"/>
</dbReference>
<feature type="transmembrane region" description="Helical" evidence="1">
    <location>
        <begin position="6"/>
        <end position="27"/>
    </location>
</feature>
<gene>
    <name evidence="2" type="ORF">FRIFI_0946</name>
</gene>
<dbReference type="AlphaFoldDB" id="A0A2P2BQ74"/>
<feature type="transmembrane region" description="Helical" evidence="1">
    <location>
        <begin position="48"/>
        <end position="69"/>
    </location>
</feature>
<proteinExistence type="predicted"/>
<keyword evidence="3" id="KW-1185">Reference proteome</keyword>
<protein>
    <submittedName>
        <fullName evidence="2">Uncharacterized protein</fullName>
    </submittedName>
</protein>
<dbReference type="KEGG" id="rhom:FRIFI_0946"/>
<keyword evidence="1" id="KW-0472">Membrane</keyword>
<accession>A0A2P2BQ74</accession>
<evidence type="ECO:0000313" key="3">
    <source>
        <dbReference type="Proteomes" id="UP000245695"/>
    </source>
</evidence>
<evidence type="ECO:0000313" key="2">
    <source>
        <dbReference type="EMBL" id="CEI72486.1"/>
    </source>
</evidence>
<dbReference type="RefSeq" id="WP_092926491.1">
    <property type="nucleotide sequence ID" value="NZ_FJTZ01000012.1"/>
</dbReference>
<keyword evidence="1" id="KW-0812">Transmembrane</keyword>
<evidence type="ECO:0000256" key="1">
    <source>
        <dbReference type="SAM" id="Phobius"/>
    </source>
</evidence>
<dbReference type="Proteomes" id="UP000245695">
    <property type="component" value="Chromosome 1"/>
</dbReference>
<name>A0A2P2BQ74_9FIRM</name>
<keyword evidence="1" id="KW-1133">Transmembrane helix</keyword>
<organism evidence="2 3">
    <name type="scientific">Romboutsia hominis</name>
    <dbReference type="NCBI Taxonomy" id="1507512"/>
    <lineage>
        <taxon>Bacteria</taxon>
        <taxon>Bacillati</taxon>
        <taxon>Bacillota</taxon>
        <taxon>Clostridia</taxon>
        <taxon>Peptostreptococcales</taxon>
        <taxon>Peptostreptococcaceae</taxon>
        <taxon>Romboutsia</taxon>
    </lineage>
</organism>
<reference evidence="2 3" key="1">
    <citation type="submission" date="2014-09" db="EMBL/GenBank/DDBJ databases">
        <authorList>
            <person name="Hornung B.V."/>
        </authorList>
    </citation>
    <scope>NUCLEOTIDE SEQUENCE [LARGE SCALE GENOMIC DNA]</scope>
    <source>
        <strain evidence="2 3">FRIFI</strain>
    </source>
</reference>